<sequence length="298" mass="31242">FFRPSHTSIVSQALRLTMDQSSLRLSRSLRGKVAIVTGAGCVGDGIGNGRAEALLLAEDGCSVVCVDLSEKDATRTAEMIKSEGHGAAIPCIADVTKTEDCARIVDLAVKTWGRVDILINNVGIGGIAGTAVDVDMIAWSKCMEVNLSSMVLMAKHAIPAMRKNNGEVRGSIVNLSSVAGLGGGLPHLFYPTSKGAVVNLTKAMAAQHGREGIRVNCVAPGSPWTPMVSASPAVTTEIREARREGNLLGTEGSGWDTGYAVRWLAGPETRWITGAIIPVDAGVLATVNLSVPKKGWQE</sequence>
<dbReference type="EMBL" id="QGMI01000149">
    <property type="protein sequence ID" value="TVY46423.1"/>
    <property type="molecule type" value="Genomic_DNA"/>
</dbReference>
<evidence type="ECO:0000313" key="4">
    <source>
        <dbReference type="Proteomes" id="UP000443090"/>
    </source>
</evidence>
<keyword evidence="2" id="KW-0521">NADP</keyword>
<comment type="similarity">
    <text evidence="1">Belongs to the short-chain dehydrogenases/reductases (SDR) family.</text>
</comment>
<dbReference type="InterPro" id="IPR036291">
    <property type="entry name" value="NAD(P)-bd_dom_sf"/>
</dbReference>
<organism evidence="3 4">
    <name type="scientific">Lachnellula occidentalis</name>
    <dbReference type="NCBI Taxonomy" id="215460"/>
    <lineage>
        <taxon>Eukaryota</taxon>
        <taxon>Fungi</taxon>
        <taxon>Dikarya</taxon>
        <taxon>Ascomycota</taxon>
        <taxon>Pezizomycotina</taxon>
        <taxon>Leotiomycetes</taxon>
        <taxon>Helotiales</taxon>
        <taxon>Lachnaceae</taxon>
        <taxon>Lachnellula</taxon>
    </lineage>
</organism>
<dbReference type="AlphaFoldDB" id="A0A8H8UJ89"/>
<accession>A0A8H8UJ89</accession>
<dbReference type="PRINTS" id="PR00080">
    <property type="entry name" value="SDRFAMILY"/>
</dbReference>
<dbReference type="Proteomes" id="UP000443090">
    <property type="component" value="Unassembled WGS sequence"/>
</dbReference>
<feature type="non-terminal residue" evidence="3">
    <location>
        <position position="298"/>
    </location>
</feature>
<dbReference type="PRINTS" id="PR00081">
    <property type="entry name" value="GDHRDH"/>
</dbReference>
<protein>
    <submittedName>
        <fullName evidence="3">Putative oxidoreductase</fullName>
    </submittedName>
</protein>
<name>A0A8H8UJ89_9HELO</name>
<dbReference type="PANTHER" id="PTHR42760">
    <property type="entry name" value="SHORT-CHAIN DEHYDROGENASES/REDUCTASES FAMILY MEMBER"/>
    <property type="match status" value="1"/>
</dbReference>
<dbReference type="GO" id="GO:0048038">
    <property type="term" value="F:quinone binding"/>
    <property type="evidence" value="ECO:0007669"/>
    <property type="project" value="TreeGrafter"/>
</dbReference>
<dbReference type="GO" id="GO:0009688">
    <property type="term" value="P:abscisic acid biosynthetic process"/>
    <property type="evidence" value="ECO:0007669"/>
    <property type="project" value="UniProtKB-ARBA"/>
</dbReference>
<dbReference type="CDD" id="cd05233">
    <property type="entry name" value="SDR_c"/>
    <property type="match status" value="1"/>
</dbReference>
<evidence type="ECO:0000256" key="1">
    <source>
        <dbReference type="ARBA" id="ARBA00006484"/>
    </source>
</evidence>
<dbReference type="GO" id="GO:0016616">
    <property type="term" value="F:oxidoreductase activity, acting on the CH-OH group of donors, NAD or NADP as acceptor"/>
    <property type="evidence" value="ECO:0007669"/>
    <property type="project" value="TreeGrafter"/>
</dbReference>
<dbReference type="PROSITE" id="PS00061">
    <property type="entry name" value="ADH_SHORT"/>
    <property type="match status" value="1"/>
</dbReference>
<evidence type="ECO:0000313" key="3">
    <source>
        <dbReference type="EMBL" id="TVY46423.1"/>
    </source>
</evidence>
<proteinExistence type="inferred from homology"/>
<dbReference type="SUPFAM" id="SSF51735">
    <property type="entry name" value="NAD(P)-binding Rossmann-fold domains"/>
    <property type="match status" value="1"/>
</dbReference>
<dbReference type="Pfam" id="PF13561">
    <property type="entry name" value="adh_short_C2"/>
    <property type="match status" value="1"/>
</dbReference>
<dbReference type="InterPro" id="IPR002347">
    <property type="entry name" value="SDR_fam"/>
</dbReference>
<dbReference type="Gene3D" id="3.40.50.720">
    <property type="entry name" value="NAD(P)-binding Rossmann-like Domain"/>
    <property type="match status" value="1"/>
</dbReference>
<dbReference type="PANTHER" id="PTHR42760:SF122">
    <property type="entry name" value="NAD(P)-BINDING PROTEIN"/>
    <property type="match status" value="1"/>
</dbReference>
<reference evidence="3 4" key="1">
    <citation type="submission" date="2018-05" db="EMBL/GenBank/DDBJ databases">
        <title>Genome sequencing and assembly of the regulated plant pathogen Lachnellula willkommii and related sister species for the development of diagnostic species identification markers.</title>
        <authorList>
            <person name="Giroux E."/>
            <person name="Bilodeau G."/>
        </authorList>
    </citation>
    <scope>NUCLEOTIDE SEQUENCE [LARGE SCALE GENOMIC DNA]</scope>
    <source>
        <strain evidence="3 4">CBS 160.35</strain>
    </source>
</reference>
<keyword evidence="4" id="KW-1185">Reference proteome</keyword>
<dbReference type="InterPro" id="IPR020904">
    <property type="entry name" value="Sc_DH/Rdtase_CS"/>
</dbReference>
<gene>
    <name evidence="3" type="ORF">LOCC1_G003768</name>
</gene>
<evidence type="ECO:0000256" key="2">
    <source>
        <dbReference type="ARBA" id="ARBA00022857"/>
    </source>
</evidence>
<dbReference type="FunFam" id="3.40.50.720:FF:000084">
    <property type="entry name" value="Short-chain dehydrogenase reductase"/>
    <property type="match status" value="1"/>
</dbReference>
<comment type="caution">
    <text evidence="3">The sequence shown here is derived from an EMBL/GenBank/DDBJ whole genome shotgun (WGS) entry which is preliminary data.</text>
</comment>
<dbReference type="GO" id="GO:0006633">
    <property type="term" value="P:fatty acid biosynthetic process"/>
    <property type="evidence" value="ECO:0007669"/>
    <property type="project" value="TreeGrafter"/>
</dbReference>
<dbReference type="OrthoDB" id="1393670at2759"/>